<evidence type="ECO:0000313" key="2">
    <source>
        <dbReference type="EMBL" id="EXL66735.1"/>
    </source>
</evidence>
<feature type="compositionally biased region" description="Low complexity" evidence="1">
    <location>
        <begin position="36"/>
        <end position="51"/>
    </location>
</feature>
<protein>
    <submittedName>
        <fullName evidence="2">Uncharacterized protein</fullName>
    </submittedName>
</protein>
<dbReference type="Proteomes" id="UP000030676">
    <property type="component" value="Unassembled WGS sequence"/>
</dbReference>
<dbReference type="HOGENOM" id="CLU_2979186_0_0_1"/>
<reference evidence="2" key="2">
    <citation type="submission" date="2012-05" db="EMBL/GenBank/DDBJ databases">
        <title>The Genome Annotation of Fusarium oxysporum PHW808.</title>
        <authorList>
            <consortium name="The Broad Institute Genomics Platform"/>
            <person name="Ma L.-J."/>
            <person name="Corby-Kistler H."/>
            <person name="Broz K."/>
            <person name="Gale L.R."/>
            <person name="Jonkers W."/>
            <person name="O'Donnell K."/>
            <person name="Ploetz R."/>
            <person name="Steinberg C."/>
            <person name="Schwartz D.C."/>
            <person name="VanEtten H."/>
            <person name="Zhou S."/>
            <person name="Young S.K."/>
            <person name="Zeng Q."/>
            <person name="Gargeya S."/>
            <person name="Fitzgerald M."/>
            <person name="Abouelleil A."/>
            <person name="Alvarado L."/>
            <person name="Chapman S.B."/>
            <person name="Gainer-Dewar J."/>
            <person name="Goldberg J."/>
            <person name="Griggs A."/>
            <person name="Gujja S."/>
            <person name="Hansen M."/>
            <person name="Howarth C."/>
            <person name="Imamovic A."/>
            <person name="Ireland A."/>
            <person name="Larimer J."/>
            <person name="McCowan C."/>
            <person name="Murphy C."/>
            <person name="Pearson M."/>
            <person name="Poon T.W."/>
            <person name="Priest M."/>
            <person name="Roberts A."/>
            <person name="Saif S."/>
            <person name="Shea T."/>
            <person name="Sykes S."/>
            <person name="Wortman J."/>
            <person name="Nusbaum C."/>
            <person name="Birren B."/>
        </authorList>
    </citation>
    <scope>NUCLEOTIDE SEQUENCE</scope>
    <source>
        <strain evidence="2">54008</strain>
    </source>
</reference>
<reference evidence="2" key="1">
    <citation type="submission" date="2011-11" db="EMBL/GenBank/DDBJ databases">
        <title>The Genome Sequence of Fusarium oxysporum PHW808.</title>
        <authorList>
            <consortium name="The Broad Institute Genome Sequencing Platform"/>
            <person name="Ma L.-J."/>
            <person name="Gale L.R."/>
            <person name="Schwartz D.C."/>
            <person name="Zhou S."/>
            <person name="Corby-Kistler H."/>
            <person name="Young S.K."/>
            <person name="Zeng Q."/>
            <person name="Gargeya S."/>
            <person name="Fitzgerald M."/>
            <person name="Haas B."/>
            <person name="Abouelleil A."/>
            <person name="Alvarado L."/>
            <person name="Arachchi H.M."/>
            <person name="Berlin A."/>
            <person name="Brown A."/>
            <person name="Chapman S.B."/>
            <person name="Chen Z."/>
            <person name="Dunbar C."/>
            <person name="Freedman E."/>
            <person name="Gearin G."/>
            <person name="Goldberg J."/>
            <person name="Griggs A."/>
            <person name="Gujja S."/>
            <person name="Heiman D."/>
            <person name="Howarth C."/>
            <person name="Larson L."/>
            <person name="Lui A."/>
            <person name="MacDonald P.J.P."/>
            <person name="Montmayeur A."/>
            <person name="Murphy C."/>
            <person name="Neiman D."/>
            <person name="Pearson M."/>
            <person name="Priest M."/>
            <person name="Roberts A."/>
            <person name="Saif S."/>
            <person name="Shea T."/>
            <person name="Shenoy N."/>
            <person name="Sisk P."/>
            <person name="Stolte C."/>
            <person name="Sykes S."/>
            <person name="Wortman J."/>
            <person name="Nusbaum C."/>
            <person name="Birren B."/>
        </authorList>
    </citation>
    <scope>NUCLEOTIDE SEQUENCE [LARGE SCALE GENOMIC DNA]</scope>
    <source>
        <strain evidence="2">54008</strain>
    </source>
</reference>
<accession>X0H3Z9</accession>
<dbReference type="EMBL" id="JH659013">
    <property type="protein sequence ID" value="EXL66735.1"/>
    <property type="molecule type" value="Genomic_DNA"/>
</dbReference>
<name>X0H3Z9_FUSOX</name>
<gene>
    <name evidence="2" type="ORF">FOPG_17117</name>
</gene>
<proteinExistence type="predicted"/>
<organism evidence="2">
    <name type="scientific">Fusarium oxysporum f. sp. conglutinans race 2 54008</name>
    <dbReference type="NCBI Taxonomy" id="1089457"/>
    <lineage>
        <taxon>Eukaryota</taxon>
        <taxon>Fungi</taxon>
        <taxon>Dikarya</taxon>
        <taxon>Ascomycota</taxon>
        <taxon>Pezizomycotina</taxon>
        <taxon>Sordariomycetes</taxon>
        <taxon>Hypocreomycetidae</taxon>
        <taxon>Hypocreales</taxon>
        <taxon>Nectriaceae</taxon>
        <taxon>Fusarium</taxon>
        <taxon>Fusarium oxysporum species complex</taxon>
    </lineage>
</organism>
<sequence>MSELLPANQPPPRPKPSKIWEPRSLKPTWTTLSPWLKPSTVPTPSLSTLTSGHPMSPL</sequence>
<dbReference type="AlphaFoldDB" id="X0H3Z9"/>
<evidence type="ECO:0000256" key="1">
    <source>
        <dbReference type="SAM" id="MobiDB-lite"/>
    </source>
</evidence>
<feature type="region of interest" description="Disordered" evidence="1">
    <location>
        <begin position="1"/>
        <end position="58"/>
    </location>
</feature>